<reference evidence="4 5" key="1">
    <citation type="submission" date="2017-05" db="EMBL/GenBank/DDBJ databases">
        <title>Whole genome sequence of Pseudomonas putida isolate 1312 commercialized as a biostimulant.</title>
        <authorList>
            <person name="Crovadore J."/>
            <person name="Blanc P."/>
            <person name="Chablais R."/>
            <person name="Cochard B."/>
            <person name="Grizard D."/>
            <person name="Lefort F."/>
        </authorList>
    </citation>
    <scope>NUCLEOTIDE SEQUENCE [LARGE SCALE GENOMIC DNA]</scope>
    <source>
        <strain evidence="4 5">1312</strain>
    </source>
</reference>
<evidence type="ECO:0000313" key="4">
    <source>
        <dbReference type="EMBL" id="OUM37447.1"/>
    </source>
</evidence>
<comment type="caution">
    <text evidence="4">The sequence shown here is derived from an EMBL/GenBank/DDBJ whole genome shotgun (WGS) entry which is preliminary data.</text>
</comment>
<dbReference type="Proteomes" id="UP000196082">
    <property type="component" value="Unassembled WGS sequence"/>
</dbReference>
<dbReference type="AlphaFoldDB" id="A0A1Y3LH40"/>
<protein>
    <submittedName>
        <fullName evidence="4">Pilus assembly protein PapC</fullName>
    </submittedName>
</protein>
<dbReference type="InterPro" id="IPR031917">
    <property type="entry name" value="Pilus_assem_C"/>
</dbReference>
<dbReference type="RefSeq" id="WP_086974772.1">
    <property type="nucleotide sequence ID" value="NZ_NFSB01000056.1"/>
</dbReference>
<dbReference type="EMBL" id="NFSB01000056">
    <property type="protein sequence ID" value="OUM37447.1"/>
    <property type="molecule type" value="Genomic_DNA"/>
</dbReference>
<keyword evidence="1" id="KW-0732">Signal</keyword>
<accession>A0A1Y3LH40</accession>
<gene>
    <name evidence="4" type="ORF">B8W72_04625</name>
</gene>
<evidence type="ECO:0000256" key="1">
    <source>
        <dbReference type="ARBA" id="ARBA00022729"/>
    </source>
</evidence>
<evidence type="ECO:0000259" key="3">
    <source>
        <dbReference type="Pfam" id="PF16967"/>
    </source>
</evidence>
<proteinExistence type="predicted"/>
<sequence>MSRFHTFVSTGCYLLAVGIALYAVPASGSEAPAALGALAQAKGLPHEFEAHFFDVPLAVRVELDGRYLGDAMVVLSRDERVQLLEFTDVQDSREPIAVRRRWQARLAEGLPLGDCEGSCPDGLRAVHYSLINSQLSLLTTEAEQKGPAALYHHLPEHGSYGLLLRNQLNLVGNGGQTSGRYAIQGQGSLGNWTTMADAQFDRASDQREGTRYRLDQLYAERLVDQNFYRLGYFTPSAQGLTRQPRLLGNSPDTTLGLMLGSSDSLLIDNGQPSSTPVYVTPNRQGIAEIYRNGVLINSQPVQPGLQTLDTRVLPGGIYQVEVRLIEDGQETSRNEAFIYKPSNWGNSQNRLRYNLFLGQQTSTLSNWSDAQDDSFSGGAIVNYLLHPRAVLGGSVQHVDQAMQYATSLDWDVRDRFKLYANLNQTQGLGNGYDLQTIYNHGAGSAVLSHSRSWIRPSVSVRGPLARQQEISQSSLSLSQRVSARSTATVRLSHSNGAANGVGVDLGWTQFGKLAGSDANWRFSVFDRPGTLSTGDARNRGVNLSLSMSLGSPGRRLAATLGSRTSRDGGRDQNVSLAYQEDVAYGALRTVGATASVDRYGTGFGGNAQFESSQLNGDAYAQTSSYNGELSAGLNLQSVVALGAGKLAASGQFLAHEAGLIVDVETDIEGLELRADDFQGMSANLRPGRNVLPVMAYRPGQVQIDFPDRQAPSAVIQPNGFEYHLNRGGIEYRQLRVMRTVTVLGRLVDKDGIAMSGAQVINHASRSVTEADGYFTVEMSESTPVLEVRQAGQAVCLLSLQPGGLPRENEVLMAGDQRCGVESLAGADTADAARGS</sequence>
<evidence type="ECO:0000313" key="5">
    <source>
        <dbReference type="Proteomes" id="UP000196082"/>
    </source>
</evidence>
<dbReference type="Pfam" id="PF15976">
    <property type="entry name" value="CooC_C"/>
    <property type="match status" value="1"/>
</dbReference>
<name>A0A1Y3LH40_PSEPU</name>
<dbReference type="Pfam" id="PF16967">
    <property type="entry name" value="TcfC"/>
    <property type="match status" value="1"/>
</dbReference>
<evidence type="ECO:0000259" key="2">
    <source>
        <dbReference type="Pfam" id="PF15976"/>
    </source>
</evidence>
<feature type="domain" description="Pilus assembly protein C-terminal" evidence="2">
    <location>
        <begin position="724"/>
        <end position="818"/>
    </location>
</feature>
<feature type="domain" description="Pilus assembly protein E-set like" evidence="3">
    <location>
        <begin position="273"/>
        <end position="340"/>
    </location>
</feature>
<dbReference type="InterPro" id="IPR032636">
    <property type="entry name" value="Pilus_assem_E-set-like_dom"/>
</dbReference>
<organism evidence="4 5">
    <name type="scientific">Pseudomonas putida</name>
    <name type="common">Arthrobacter siderocapsulatus</name>
    <dbReference type="NCBI Taxonomy" id="303"/>
    <lineage>
        <taxon>Bacteria</taxon>
        <taxon>Pseudomonadati</taxon>
        <taxon>Pseudomonadota</taxon>
        <taxon>Gammaproteobacteria</taxon>
        <taxon>Pseudomonadales</taxon>
        <taxon>Pseudomonadaceae</taxon>
        <taxon>Pseudomonas</taxon>
    </lineage>
</organism>